<organism evidence="3 4">
    <name type="scientific">Xenopus laevis</name>
    <name type="common">African clawed frog</name>
    <dbReference type="NCBI Taxonomy" id="8355"/>
    <lineage>
        <taxon>Eukaryota</taxon>
        <taxon>Metazoa</taxon>
        <taxon>Chordata</taxon>
        <taxon>Craniata</taxon>
        <taxon>Vertebrata</taxon>
        <taxon>Euteleostomi</taxon>
        <taxon>Amphibia</taxon>
        <taxon>Batrachia</taxon>
        <taxon>Anura</taxon>
        <taxon>Pipoidea</taxon>
        <taxon>Pipidae</taxon>
        <taxon>Xenopodinae</taxon>
        <taxon>Xenopus</taxon>
        <taxon>Xenopus</taxon>
    </lineage>
</organism>
<keyword evidence="3" id="KW-1185">Reference proteome</keyword>
<dbReference type="InterPro" id="IPR042986">
    <property type="entry name" value="PLEKHS1"/>
</dbReference>
<feature type="region of interest" description="Disordered" evidence="1">
    <location>
        <begin position="238"/>
        <end position="282"/>
    </location>
</feature>
<dbReference type="GeneID" id="108696003"/>
<feature type="region of interest" description="Disordered" evidence="1">
    <location>
        <begin position="186"/>
        <end position="223"/>
    </location>
</feature>
<dbReference type="PANTHER" id="PTHR47014">
    <property type="entry name" value="PLECKSTRIN HOMOLOGY DOMAIN-CONTAINING FAMILY S MEMBER 1"/>
    <property type="match status" value="1"/>
</dbReference>
<accession>A0A8J1LAM9</accession>
<dbReference type="Pfam" id="PF00169">
    <property type="entry name" value="PH"/>
    <property type="match status" value="1"/>
</dbReference>
<dbReference type="SUPFAM" id="SSF50729">
    <property type="entry name" value="PH domain-like"/>
    <property type="match status" value="1"/>
</dbReference>
<dbReference type="PANTHER" id="PTHR47014:SF2">
    <property type="entry name" value="PLECKSTRIN HOMOLOGY DOMAIN-CONTAINING FAMILY S MEMBER 1 ISOFORM X1"/>
    <property type="match status" value="1"/>
</dbReference>
<dbReference type="Gene3D" id="2.30.29.30">
    <property type="entry name" value="Pleckstrin-homology domain (PH domain)/Phosphotyrosine-binding domain (PTB)"/>
    <property type="match status" value="1"/>
</dbReference>
<evidence type="ECO:0000259" key="2">
    <source>
        <dbReference type="PROSITE" id="PS50003"/>
    </source>
</evidence>
<dbReference type="OrthoDB" id="9900190at2759"/>
<feature type="compositionally biased region" description="Acidic residues" evidence="1">
    <location>
        <begin position="248"/>
        <end position="267"/>
    </location>
</feature>
<dbReference type="InterPro" id="IPR011993">
    <property type="entry name" value="PH-like_dom_sf"/>
</dbReference>
<name>A0A8J1LAM9_XENLA</name>
<dbReference type="RefSeq" id="XP_041426044.1">
    <property type="nucleotide sequence ID" value="XM_041570110.1"/>
</dbReference>
<gene>
    <name evidence="4" type="primary">LOC108696003</name>
</gene>
<feature type="domain" description="PH" evidence="2">
    <location>
        <begin position="14"/>
        <end position="132"/>
    </location>
</feature>
<dbReference type="PROSITE" id="PS50003">
    <property type="entry name" value="PH_DOMAIN"/>
    <property type="match status" value="1"/>
</dbReference>
<dbReference type="KEGG" id="xla:108696003"/>
<dbReference type="AlphaFoldDB" id="A0A8J1LAM9"/>
<dbReference type="InterPro" id="IPR001849">
    <property type="entry name" value="PH_domain"/>
</dbReference>
<evidence type="ECO:0000256" key="1">
    <source>
        <dbReference type="SAM" id="MobiDB-lite"/>
    </source>
</evidence>
<sequence>MMQPERSGVTPEPCVLYKGYATKSPPEMFFLQVKMWKERLFILWTYSYECNLVYYVTDGTHKRKGVIPIREIKDVMKGCDCNVGDISSIMMIHLVHPENVLLIRTKKRKYYLMNNDKDEIEAWYQHLTAARQWQEHPQPQQRPHPEVSLSIPVPETMFNEIRNPTPWPIPRDLGASLQKQRTQWYQDLKQERPITYPNTKTKKSTELRDNRSYSNPDKCRRPVHENLILPMLTSQIANEAAGSGQSDSESDTSESDPQENSEPDSDEEFPHKNGQPRNVVKQNTFQKKKVMIPTEDLKKYFDVGECLYVTNWKPPNDTGCQFNKGDLIYAINGFRLNCRQMLFDLLKCCTEEEVTLTVLRSRVVPLFHSMGCSCTSPGSNAEAFH</sequence>
<dbReference type="Proteomes" id="UP000186698">
    <property type="component" value="Chromosome 7L"/>
</dbReference>
<proteinExistence type="predicted"/>
<protein>
    <submittedName>
        <fullName evidence="4">Pleckstrin homology domain-containing family S member 1 isoform X1</fullName>
    </submittedName>
</protein>
<evidence type="ECO:0000313" key="3">
    <source>
        <dbReference type="Proteomes" id="UP000186698"/>
    </source>
</evidence>
<reference evidence="4" key="1">
    <citation type="submission" date="2025-08" db="UniProtKB">
        <authorList>
            <consortium name="RefSeq"/>
        </authorList>
    </citation>
    <scope>IDENTIFICATION</scope>
    <source>
        <strain evidence="4">J_2021</strain>
        <tissue evidence="4">Erythrocytes</tissue>
    </source>
</reference>
<evidence type="ECO:0000313" key="4">
    <source>
        <dbReference type="RefSeq" id="XP_041426044.1"/>
    </source>
</evidence>
<feature type="compositionally biased region" description="Basic and acidic residues" evidence="1">
    <location>
        <begin position="203"/>
        <end position="223"/>
    </location>
</feature>